<dbReference type="InterPro" id="IPR016024">
    <property type="entry name" value="ARM-type_fold"/>
</dbReference>
<evidence type="ECO:0000256" key="1">
    <source>
        <dbReference type="RuleBase" id="RU365057"/>
    </source>
</evidence>
<dbReference type="OMA" id="AMYKTYK"/>
<evidence type="ECO:0000313" key="4">
    <source>
        <dbReference type="EMBL" id="CUG85451.1"/>
    </source>
</evidence>
<feature type="compositionally biased region" description="Basic and acidic residues" evidence="2">
    <location>
        <begin position="768"/>
        <end position="782"/>
    </location>
</feature>
<protein>
    <recommendedName>
        <fullName evidence="1">Protein SDA1</fullName>
    </recommendedName>
</protein>
<dbReference type="PANTHER" id="PTHR12730">
    <property type="entry name" value="HSDA/SDA1-RELATED"/>
    <property type="match status" value="1"/>
</dbReference>
<feature type="compositionally biased region" description="Basic residues" evidence="2">
    <location>
        <begin position="880"/>
        <end position="892"/>
    </location>
</feature>
<feature type="region of interest" description="Disordered" evidence="2">
    <location>
        <begin position="492"/>
        <end position="741"/>
    </location>
</feature>
<feature type="compositionally biased region" description="Low complexity" evidence="2">
    <location>
        <begin position="717"/>
        <end position="739"/>
    </location>
</feature>
<accession>A0A0S4J2U0</accession>
<dbReference type="InterPro" id="IPR012977">
    <property type="entry name" value="SDA1_N"/>
</dbReference>
<comment type="function">
    <text evidence="1">Required for 60S pre-ribosomal subunits export to the cytoplasm.</text>
</comment>
<feature type="compositionally biased region" description="Acidic residues" evidence="2">
    <location>
        <begin position="514"/>
        <end position="547"/>
    </location>
</feature>
<dbReference type="GO" id="GO:0005730">
    <property type="term" value="C:nucleolus"/>
    <property type="evidence" value="ECO:0007669"/>
    <property type="project" value="UniProtKB-SubCell"/>
</dbReference>
<name>A0A0S4J2U0_BODSA</name>
<keyword evidence="5" id="KW-1185">Reference proteome</keyword>
<feature type="compositionally biased region" description="Basic and acidic residues" evidence="2">
    <location>
        <begin position="858"/>
        <end position="879"/>
    </location>
</feature>
<organism evidence="4 5">
    <name type="scientific">Bodo saltans</name>
    <name type="common">Flagellated protozoan</name>
    <dbReference type="NCBI Taxonomy" id="75058"/>
    <lineage>
        <taxon>Eukaryota</taxon>
        <taxon>Discoba</taxon>
        <taxon>Euglenozoa</taxon>
        <taxon>Kinetoplastea</taxon>
        <taxon>Metakinetoplastina</taxon>
        <taxon>Eubodonida</taxon>
        <taxon>Bodonidae</taxon>
        <taxon>Bodo</taxon>
    </lineage>
</organism>
<proteinExistence type="inferred from homology"/>
<feature type="compositionally biased region" description="Low complexity" evidence="2">
    <location>
        <begin position="564"/>
        <end position="582"/>
    </location>
</feature>
<evidence type="ECO:0000259" key="3">
    <source>
        <dbReference type="Pfam" id="PF08158"/>
    </source>
</evidence>
<feature type="compositionally biased region" description="Low complexity" evidence="2">
    <location>
        <begin position="606"/>
        <end position="625"/>
    </location>
</feature>
<gene>
    <name evidence="4" type="ORF">BSAL_89910</name>
</gene>
<dbReference type="GO" id="GO:0042273">
    <property type="term" value="P:ribosomal large subunit biogenesis"/>
    <property type="evidence" value="ECO:0007669"/>
    <property type="project" value="UniProtKB-UniRule"/>
</dbReference>
<comment type="similarity">
    <text evidence="1">Belongs to the SDA1 family.</text>
</comment>
<reference evidence="5" key="1">
    <citation type="submission" date="2015-09" db="EMBL/GenBank/DDBJ databases">
        <authorList>
            <consortium name="Pathogen Informatics"/>
        </authorList>
    </citation>
    <scope>NUCLEOTIDE SEQUENCE [LARGE SCALE GENOMIC DNA]</scope>
    <source>
        <strain evidence="5">Lake Konstanz</strain>
    </source>
</reference>
<feature type="compositionally biased region" description="Basic residues" evidence="2">
    <location>
        <begin position="828"/>
        <end position="838"/>
    </location>
</feature>
<feature type="compositionally biased region" description="Acidic residues" evidence="2">
    <location>
        <begin position="583"/>
        <end position="594"/>
    </location>
</feature>
<dbReference type="PANTHER" id="PTHR12730:SF0">
    <property type="entry name" value="PROTEIN SDA1 HOMOLOG"/>
    <property type="match status" value="1"/>
</dbReference>
<evidence type="ECO:0000256" key="2">
    <source>
        <dbReference type="SAM" id="MobiDB-lite"/>
    </source>
</evidence>
<dbReference type="SUPFAM" id="SSF48371">
    <property type="entry name" value="ARM repeat"/>
    <property type="match status" value="1"/>
</dbReference>
<keyword evidence="1" id="KW-0690">Ribosome biogenesis</keyword>
<dbReference type="InterPro" id="IPR027312">
    <property type="entry name" value="Sda1"/>
</dbReference>
<dbReference type="GO" id="GO:0000055">
    <property type="term" value="P:ribosomal large subunit export from nucleus"/>
    <property type="evidence" value="ECO:0007669"/>
    <property type="project" value="UniProtKB-UniRule"/>
</dbReference>
<dbReference type="EMBL" id="CYKH01001165">
    <property type="protein sequence ID" value="CUG85451.1"/>
    <property type="molecule type" value="Genomic_DNA"/>
</dbReference>
<dbReference type="GO" id="GO:0015031">
    <property type="term" value="P:protein transport"/>
    <property type="evidence" value="ECO:0007669"/>
    <property type="project" value="UniProtKB-KW"/>
</dbReference>
<dbReference type="OrthoDB" id="2196187at2759"/>
<comment type="subcellular location">
    <subcellularLocation>
        <location evidence="1">Nucleus</location>
        <location evidence="1">Nucleolus</location>
    </subcellularLocation>
</comment>
<keyword evidence="1" id="KW-0653">Protein transport</keyword>
<keyword evidence="1" id="KW-0813">Transport</keyword>
<evidence type="ECO:0000313" key="5">
    <source>
        <dbReference type="Proteomes" id="UP000051952"/>
    </source>
</evidence>
<dbReference type="Proteomes" id="UP000051952">
    <property type="component" value="Unassembled WGS sequence"/>
</dbReference>
<feature type="domain" description="SDA1 N-terminal" evidence="3">
    <location>
        <begin position="60"/>
        <end position="432"/>
    </location>
</feature>
<feature type="region of interest" description="Disordered" evidence="2">
    <location>
        <begin position="825"/>
        <end position="892"/>
    </location>
</feature>
<dbReference type="VEuPathDB" id="TriTrypDB:BSAL_89910"/>
<sequence length="892" mass="100706">MAEPVFKGTLLLLQNRTRRDPDSYREEFAAQLEHFDALTKTIASNPQQQANPQYIAVMNYVCHVSHCYPKQVKHVGEVIVRILQTTKGSLDVETRECFVKNLMLLRAKDLIAPETTLPVFFELLQLRDKVLRKMILSHIVGDVRKANLPGTKNGPSINKKVQNFLFKIMEEDDAVQARCAMLVMIDLYRRNVWCDERTVQVLTTSCFSKHTTILRTSLRFFLMQMPKISSIDDSSDDEERDPGREISKMKQKLKIVKKTKYRERVLDRRVKASLRKYNKELKAEEAVAKAYVDPVRLLRDPHQFTELLLNKLQRTSERFEVRILFLNVIARVVCEHQVVVLSLYSFLERYMEPSQLHSTQLLALASMCVHRGVTPEAVEPLVNAIANHFVTDRSTADAITIGINTIREICKRQPLAMNAPLLSDLAEYRNQRGDRGVMMAARSIIQLYREVQPDLLPAKLRSGKNGPTDDAAPIRFGQSSTLYEIPGLELLMQPELPPGDNESSSGSEIHISDSDDDSDDGDWEMESLGSSDEEEDDEDFINVDEECPQLVPARPSQQLPAAQVKASAPAKGKPKSSAVAVATEDDIWLDDDAEEAKPRKAKKEAAGAPPTKKLRAEAAAPAPSSSDEDEDEDDDEEADDEESDEELEEELDEEFSEEDEESDDDEDESSGGWEEVSEASSAEDDEEVEAAKGGKSLAEAMAAHSNEEWYVDADRQSATSSKKSHSAASATSSATSTSSLGAIRLLTDEDFEKIRKLQQQGGSHLSLRGKDKDRQARAERRSKLIHGISSDLQAHDIEQFTVKKRSEDKEEKILKAQELRSAASKFDIRRKKKSKLHSTHGEHSKRGKLFQMTKRSQRVADKLKRSVEERGDRKKDMKKKDIKFRIKRGWKA</sequence>
<dbReference type="Pfam" id="PF08158">
    <property type="entry name" value="SDA1_HEAT"/>
    <property type="match status" value="1"/>
</dbReference>
<feature type="region of interest" description="Disordered" evidence="2">
    <location>
        <begin position="757"/>
        <end position="787"/>
    </location>
</feature>
<feature type="compositionally biased region" description="Acidic residues" evidence="2">
    <location>
        <begin position="626"/>
        <end position="688"/>
    </location>
</feature>
<keyword evidence="1" id="KW-0539">Nucleus</keyword>
<dbReference type="AlphaFoldDB" id="A0A0S4J2U0"/>